<keyword evidence="1" id="KW-0812">Transmembrane</keyword>
<gene>
    <name evidence="2" type="ORF">L207DRAFT_473831</name>
</gene>
<dbReference type="Pfam" id="PF11374">
    <property type="entry name" value="DUF3176"/>
    <property type="match status" value="1"/>
</dbReference>
<feature type="transmembrane region" description="Helical" evidence="1">
    <location>
        <begin position="429"/>
        <end position="454"/>
    </location>
</feature>
<proteinExistence type="predicted"/>
<reference evidence="2 3" key="1">
    <citation type="submission" date="2016-04" db="EMBL/GenBank/DDBJ databases">
        <title>A degradative enzymes factory behind the ericoid mycorrhizal symbiosis.</title>
        <authorList>
            <consortium name="DOE Joint Genome Institute"/>
            <person name="Martino E."/>
            <person name="Morin E."/>
            <person name="Grelet G."/>
            <person name="Kuo A."/>
            <person name="Kohler A."/>
            <person name="Daghino S."/>
            <person name="Barry K."/>
            <person name="Choi C."/>
            <person name="Cichocki N."/>
            <person name="Clum A."/>
            <person name="Copeland A."/>
            <person name="Hainaut M."/>
            <person name="Haridas S."/>
            <person name="Labutti K."/>
            <person name="Lindquist E."/>
            <person name="Lipzen A."/>
            <person name="Khouja H.-R."/>
            <person name="Murat C."/>
            <person name="Ohm R."/>
            <person name="Olson A."/>
            <person name="Spatafora J."/>
            <person name="Veneault-Fourrey C."/>
            <person name="Henrissat B."/>
            <person name="Grigoriev I."/>
            <person name="Martin F."/>
            <person name="Perotto S."/>
        </authorList>
    </citation>
    <scope>NUCLEOTIDE SEQUENCE [LARGE SCALE GENOMIC DNA]</scope>
    <source>
        <strain evidence="2 3">F</strain>
    </source>
</reference>
<name>A0A2J6QVZ8_HYAVF</name>
<protein>
    <submittedName>
        <fullName evidence="2">Uncharacterized protein</fullName>
    </submittedName>
</protein>
<dbReference type="EMBL" id="KZ613967">
    <property type="protein sequence ID" value="PMD30433.1"/>
    <property type="molecule type" value="Genomic_DNA"/>
</dbReference>
<feature type="transmembrane region" description="Helical" evidence="1">
    <location>
        <begin position="20"/>
        <end position="39"/>
    </location>
</feature>
<dbReference type="STRING" id="1149755.A0A2J6QVZ8"/>
<evidence type="ECO:0000256" key="1">
    <source>
        <dbReference type="SAM" id="Phobius"/>
    </source>
</evidence>
<organism evidence="2 3">
    <name type="scientific">Hyaloscypha variabilis (strain UAMH 11265 / GT02V1 / F)</name>
    <name type="common">Meliniomyces variabilis</name>
    <dbReference type="NCBI Taxonomy" id="1149755"/>
    <lineage>
        <taxon>Eukaryota</taxon>
        <taxon>Fungi</taxon>
        <taxon>Dikarya</taxon>
        <taxon>Ascomycota</taxon>
        <taxon>Pezizomycotina</taxon>
        <taxon>Leotiomycetes</taxon>
        <taxon>Helotiales</taxon>
        <taxon>Hyaloscyphaceae</taxon>
        <taxon>Hyaloscypha</taxon>
        <taxon>Hyaloscypha variabilis</taxon>
    </lineage>
</organism>
<evidence type="ECO:0000313" key="2">
    <source>
        <dbReference type="EMBL" id="PMD30433.1"/>
    </source>
</evidence>
<dbReference type="PANTHER" id="PTHR37576:SF2">
    <property type="entry name" value="DEFECT AT LOW TEMPERATURE PROTEIN 1"/>
    <property type="match status" value="1"/>
</dbReference>
<keyword evidence="1" id="KW-0472">Membrane</keyword>
<dbReference type="OrthoDB" id="5357734at2759"/>
<keyword evidence="3" id="KW-1185">Reference proteome</keyword>
<dbReference type="PANTHER" id="PTHR37576">
    <property type="entry name" value="DEFECT AT LOW TEMPERATURE PROTEIN 1"/>
    <property type="match status" value="1"/>
</dbReference>
<accession>A0A2J6QVZ8</accession>
<dbReference type="Proteomes" id="UP000235786">
    <property type="component" value="Unassembled WGS sequence"/>
</dbReference>
<dbReference type="InterPro" id="IPR021514">
    <property type="entry name" value="DUF3176"/>
</dbReference>
<sequence length="547" mass="58524">MNNQWQPGALVRLPWDGLAALLGAIAGVVGSIVILIVSNGDHITQWSFQPTVYLSIISTLTNIMVQYALHQGTTTAWWSRALKANTKIVDLHYSWAAGQSLLAALKSGRNFNFVALASILVAVSQINGPLLQRASRVALVEGLSNVPVSVRMAPEVPSGYTGVVAGRSFTPTFFTPAFLPVVSDFYSQTSIQLNDTGCSGMCSTTVAGAGFAISCSGYETTVNLTQPDGTYPVLSAPLDDWGLPVFYSNYGWDINSGNLTIDVQYKPDLGCLSNSTIIVRSCILSTATVKYIVQIDGNQSTVSLPTTSNIYDDEIISDYKIEDDPDTTDGPSSLGGLYLALSDRYNSETNVRFGGGIGYTFLSNGSLATQYLLSNSYDSCLAFNDPTDNLIANARELMFRTAVAAANSSDIQSVPAVQTATFAVYQSHYLYLVLANVFTVLAIITVLPTFLGYWHLGRKVSMSPIEIAKAFNAPLLKNGNSNADSSQLVKDLGNLTVRYGAVSTGVATGDAKATKQGVSASQAELSGWRLQMAEEVTQPQKGWVFIG</sequence>
<keyword evidence="1" id="KW-1133">Transmembrane helix</keyword>
<evidence type="ECO:0000313" key="3">
    <source>
        <dbReference type="Proteomes" id="UP000235786"/>
    </source>
</evidence>
<dbReference type="AlphaFoldDB" id="A0A2J6QVZ8"/>